<dbReference type="EMBL" id="CP002737">
    <property type="protein sequence ID" value="AEF96565.1"/>
    <property type="molecule type" value="Genomic_DNA"/>
</dbReference>
<evidence type="ECO:0000313" key="2">
    <source>
        <dbReference type="Proteomes" id="UP000009227"/>
    </source>
</evidence>
<reference evidence="1 2" key="1">
    <citation type="submission" date="2011-05" db="EMBL/GenBank/DDBJ databases">
        <title>Complete sequence of Methanotorris igneus Kol 5.</title>
        <authorList>
            <consortium name="US DOE Joint Genome Institute"/>
            <person name="Lucas S."/>
            <person name="Han J."/>
            <person name="Lapidus A."/>
            <person name="Cheng J.-F."/>
            <person name="Goodwin L."/>
            <person name="Pitluck S."/>
            <person name="Peters L."/>
            <person name="Mikhailova N."/>
            <person name="Chertkov O."/>
            <person name="Han C."/>
            <person name="Tapia R."/>
            <person name="Land M."/>
            <person name="Hauser L."/>
            <person name="Kyrpides N."/>
            <person name="Ivanova N."/>
            <person name="Pagani I."/>
            <person name="Sieprawska-Lupa M."/>
            <person name="Whitman W."/>
            <person name="Woyke T."/>
        </authorList>
    </citation>
    <scope>NUCLEOTIDE SEQUENCE [LARGE SCALE GENOMIC DNA]</scope>
    <source>
        <strain evidence="2">DSM 5666 / JCM 11834 / Kol 5</strain>
    </source>
</reference>
<dbReference type="KEGG" id="mig:Metig_1023"/>
<dbReference type="GeneID" id="10643877"/>
<protein>
    <submittedName>
        <fullName evidence="1">Uncharacterized protein</fullName>
    </submittedName>
</protein>
<evidence type="ECO:0000313" key="1">
    <source>
        <dbReference type="EMBL" id="AEF96565.1"/>
    </source>
</evidence>
<accession>F6BDK4</accession>
<proteinExistence type="predicted"/>
<keyword evidence="2" id="KW-1185">Reference proteome</keyword>
<gene>
    <name evidence="1" type="ordered locus">Metig_1023</name>
</gene>
<dbReference type="HOGENOM" id="CLU_2067823_0_0_2"/>
<dbReference type="Proteomes" id="UP000009227">
    <property type="component" value="Chromosome"/>
</dbReference>
<dbReference type="OrthoDB" id="381454at2157"/>
<dbReference type="RefSeq" id="WP_013799167.1">
    <property type="nucleotide sequence ID" value="NC_015562.1"/>
</dbReference>
<dbReference type="AlphaFoldDB" id="F6BDK4"/>
<name>F6BDK4_METIK</name>
<sequence>MDKIKITFENPKGIIISYINIKSSKLKEGDITLELLSEEVQSIEIPYNKDIEEGEITIKIKYKPFFEIGGKDIDIDDKNRDESVNVVNDVEYAKENEDNIIIDNDDEEDDNDVEIIIA</sequence>
<organism evidence="2">
    <name type="scientific">Methanotorris igneus (strain DSM 5666 / JCM 11834 / Kol 5)</name>
    <dbReference type="NCBI Taxonomy" id="880724"/>
    <lineage>
        <taxon>Archaea</taxon>
        <taxon>Methanobacteriati</taxon>
        <taxon>Methanobacteriota</taxon>
        <taxon>Methanomada group</taxon>
        <taxon>Methanococci</taxon>
        <taxon>Methanococcales</taxon>
        <taxon>Methanocaldococcaceae</taxon>
        <taxon>Methanotorris</taxon>
    </lineage>
</organism>